<dbReference type="AlphaFoldDB" id="A0A3D8VDU5"/>
<comment type="caution">
    <text evidence="4">The sequence shown here is derived from an EMBL/GenBank/DDBJ whole genome shotgun (WGS) entry which is preliminary data.</text>
</comment>
<name>A0A3D8VDU5_9GAMM</name>
<dbReference type="EMBL" id="QTJR01000005">
    <property type="protein sequence ID" value="RDY67577.1"/>
    <property type="molecule type" value="Genomic_DNA"/>
</dbReference>
<evidence type="ECO:0000256" key="2">
    <source>
        <dbReference type="PROSITE-ProRule" id="PRU00169"/>
    </source>
</evidence>
<feature type="modified residue" description="4-aspartylphosphate" evidence="2">
    <location>
        <position position="54"/>
    </location>
</feature>
<dbReference type="InterPro" id="IPR001789">
    <property type="entry name" value="Sig_transdc_resp-reg_receiver"/>
</dbReference>
<dbReference type="SUPFAM" id="SSF52172">
    <property type="entry name" value="CheY-like"/>
    <property type="match status" value="1"/>
</dbReference>
<dbReference type="Gene3D" id="3.40.50.2300">
    <property type="match status" value="1"/>
</dbReference>
<dbReference type="PROSITE" id="PS50110">
    <property type="entry name" value="RESPONSE_REGULATORY"/>
    <property type="match status" value="1"/>
</dbReference>
<organism evidence="4 5">
    <name type="scientific">Lysobacter soli</name>
    <dbReference type="NCBI Taxonomy" id="453783"/>
    <lineage>
        <taxon>Bacteria</taxon>
        <taxon>Pseudomonadati</taxon>
        <taxon>Pseudomonadota</taxon>
        <taxon>Gammaproteobacteria</taxon>
        <taxon>Lysobacterales</taxon>
        <taxon>Lysobacteraceae</taxon>
        <taxon>Lysobacter</taxon>
    </lineage>
</organism>
<evidence type="ECO:0000313" key="4">
    <source>
        <dbReference type="EMBL" id="RDY67577.1"/>
    </source>
</evidence>
<proteinExistence type="predicted"/>
<evidence type="ECO:0000313" key="5">
    <source>
        <dbReference type="Proteomes" id="UP000256829"/>
    </source>
</evidence>
<sequence>MELRVLIVEDEFLIASMLEAHLVRLGYTVPPIAATVEEALSILEQNEIHLAVVDINLAGTASYPVADALKARSIPFVFTTGYGQSGLPEPYRAFPIVQKPYRISRLEPILRGLLPEVSTP</sequence>
<keyword evidence="1 2" id="KW-0597">Phosphoprotein</keyword>
<dbReference type="SMART" id="SM00448">
    <property type="entry name" value="REC"/>
    <property type="match status" value="1"/>
</dbReference>
<evidence type="ECO:0000256" key="1">
    <source>
        <dbReference type="ARBA" id="ARBA00022553"/>
    </source>
</evidence>
<feature type="domain" description="Response regulatory" evidence="3">
    <location>
        <begin position="4"/>
        <end position="114"/>
    </location>
</feature>
<protein>
    <submittedName>
        <fullName evidence="4">Response regulator</fullName>
    </submittedName>
</protein>
<dbReference type="Pfam" id="PF00072">
    <property type="entry name" value="Response_reg"/>
    <property type="match status" value="1"/>
</dbReference>
<dbReference type="InterPro" id="IPR011006">
    <property type="entry name" value="CheY-like_superfamily"/>
</dbReference>
<dbReference type="PANTHER" id="PTHR44591:SF24">
    <property type="entry name" value="PROTEIN-GLUTAMATE METHYLESTERASE_PROTEIN-GLUTAMINE GLUTAMINASE 1"/>
    <property type="match status" value="1"/>
</dbReference>
<dbReference type="Proteomes" id="UP000256829">
    <property type="component" value="Unassembled WGS sequence"/>
</dbReference>
<dbReference type="InterPro" id="IPR050595">
    <property type="entry name" value="Bact_response_regulator"/>
</dbReference>
<dbReference type="GO" id="GO:0000160">
    <property type="term" value="P:phosphorelay signal transduction system"/>
    <property type="evidence" value="ECO:0007669"/>
    <property type="project" value="InterPro"/>
</dbReference>
<evidence type="ECO:0000259" key="3">
    <source>
        <dbReference type="PROSITE" id="PS50110"/>
    </source>
</evidence>
<dbReference type="PANTHER" id="PTHR44591">
    <property type="entry name" value="STRESS RESPONSE REGULATOR PROTEIN 1"/>
    <property type="match status" value="1"/>
</dbReference>
<gene>
    <name evidence="4" type="ORF">DX912_08745</name>
</gene>
<reference evidence="4 5" key="1">
    <citation type="submission" date="2018-08" db="EMBL/GenBank/DDBJ databases">
        <title>Lysobacter soli KCTC 22011, whole genome shotgun sequence.</title>
        <authorList>
            <person name="Zhang X."/>
            <person name="Feng G."/>
            <person name="Zhu H."/>
        </authorList>
    </citation>
    <scope>NUCLEOTIDE SEQUENCE [LARGE SCALE GENOMIC DNA]</scope>
    <source>
        <strain evidence="4 5">KCTC 22011</strain>
    </source>
</reference>
<keyword evidence="5" id="KW-1185">Reference proteome</keyword>
<dbReference type="RefSeq" id="WP_115842344.1">
    <property type="nucleotide sequence ID" value="NZ_CP172310.1"/>
</dbReference>
<accession>A0A3D8VDU5</accession>